<dbReference type="InterPro" id="IPR048046">
    <property type="entry name" value="Transpos_IS607"/>
</dbReference>
<dbReference type="PROSITE" id="PS00397">
    <property type="entry name" value="RECOMBINASES_1"/>
    <property type="match status" value="1"/>
</dbReference>
<dbReference type="OrthoDB" id="572247at2"/>
<dbReference type="InterPro" id="IPR006118">
    <property type="entry name" value="Recombinase_CS"/>
</dbReference>
<evidence type="ECO:0000256" key="1">
    <source>
        <dbReference type="ARBA" id="ARBA00022908"/>
    </source>
</evidence>
<dbReference type="InterPro" id="IPR010093">
    <property type="entry name" value="SinI_DNA-bd"/>
</dbReference>
<dbReference type="GO" id="GO:0000150">
    <property type="term" value="F:DNA strand exchange activity"/>
    <property type="evidence" value="ECO:0007669"/>
    <property type="project" value="InterPro"/>
</dbReference>
<dbReference type="GO" id="GO:0015074">
    <property type="term" value="P:DNA integration"/>
    <property type="evidence" value="ECO:0007669"/>
    <property type="project" value="UniProtKB-KW"/>
</dbReference>
<gene>
    <name evidence="7" type="ORF">BJP34_04340</name>
</gene>
<evidence type="ECO:0000313" key="7">
    <source>
        <dbReference type="EMBL" id="AOW98784.1"/>
    </source>
</evidence>
<dbReference type="Pfam" id="PF00239">
    <property type="entry name" value="Resolvase"/>
    <property type="match status" value="1"/>
</dbReference>
<dbReference type="InterPro" id="IPR009061">
    <property type="entry name" value="DNA-bd_dom_put_sf"/>
</dbReference>
<dbReference type="InterPro" id="IPR041718">
    <property type="entry name" value="IS607_transposase-like"/>
</dbReference>
<dbReference type="Gene3D" id="3.40.50.1390">
    <property type="entry name" value="Resolvase, N-terminal catalytic domain"/>
    <property type="match status" value="1"/>
</dbReference>
<keyword evidence="3" id="KW-0233">DNA recombination</keyword>
<evidence type="ECO:0000259" key="6">
    <source>
        <dbReference type="PROSITE" id="PS51736"/>
    </source>
</evidence>
<dbReference type="InterPro" id="IPR000551">
    <property type="entry name" value="MerR-type_HTH_dom"/>
</dbReference>
<feature type="active site" description="O-(5'-phospho-DNA)-serine intermediate" evidence="4">
    <location>
        <position position="61"/>
    </location>
</feature>
<dbReference type="KEGG" id="mpro:BJP34_04340"/>
<dbReference type="Proteomes" id="UP000177870">
    <property type="component" value="Chromosome"/>
</dbReference>
<dbReference type="GO" id="GO:0003677">
    <property type="term" value="F:DNA binding"/>
    <property type="evidence" value="ECO:0007669"/>
    <property type="project" value="UniProtKB-KW"/>
</dbReference>
<dbReference type="EMBL" id="CP017599">
    <property type="protein sequence ID" value="AOW98784.1"/>
    <property type="molecule type" value="Genomic_DNA"/>
</dbReference>
<evidence type="ECO:0000313" key="8">
    <source>
        <dbReference type="Proteomes" id="UP000177870"/>
    </source>
</evidence>
<dbReference type="PANTHER" id="PTHR36172">
    <property type="match status" value="1"/>
</dbReference>
<reference evidence="8" key="1">
    <citation type="submission" date="2016-10" db="EMBL/GenBank/DDBJ databases">
        <title>Comparative genomics uncovers the prolific and rare metabolic potential of the cyanobacterial genus Moorea.</title>
        <authorList>
            <person name="Leao T."/>
            <person name="Castelao G."/>
            <person name="Korobeynikov A."/>
            <person name="Monroe E.A."/>
            <person name="Podell S."/>
            <person name="Glukhov E."/>
            <person name="Allen E."/>
            <person name="Gerwick W.H."/>
            <person name="Gerwick L."/>
        </authorList>
    </citation>
    <scope>NUCLEOTIDE SEQUENCE [LARGE SCALE GENOMIC DNA]</scope>
    <source>
        <strain evidence="8">PAL-8-15-08-1</strain>
    </source>
</reference>
<protein>
    <submittedName>
        <fullName evidence="7">DNA invertase</fullName>
    </submittedName>
</protein>
<proteinExistence type="predicted"/>
<dbReference type="Pfam" id="PF00376">
    <property type="entry name" value="MerR"/>
    <property type="match status" value="1"/>
</dbReference>
<dbReference type="SUPFAM" id="SSF53041">
    <property type="entry name" value="Resolvase-like"/>
    <property type="match status" value="1"/>
</dbReference>
<keyword evidence="2" id="KW-0238">DNA-binding</keyword>
<dbReference type="NCBIfam" id="TIGR01764">
    <property type="entry name" value="excise"/>
    <property type="match status" value="1"/>
</dbReference>
<organism evidence="7 8">
    <name type="scientific">Moorena producens PAL-8-15-08-1</name>
    <dbReference type="NCBI Taxonomy" id="1458985"/>
    <lineage>
        <taxon>Bacteria</taxon>
        <taxon>Bacillati</taxon>
        <taxon>Cyanobacteriota</taxon>
        <taxon>Cyanophyceae</taxon>
        <taxon>Coleofasciculales</taxon>
        <taxon>Coleofasciculaceae</taxon>
        <taxon>Moorena</taxon>
    </lineage>
</organism>
<evidence type="ECO:0000259" key="5">
    <source>
        <dbReference type="PROSITE" id="PS50937"/>
    </source>
</evidence>
<dbReference type="CDD" id="cd03769">
    <property type="entry name" value="SR_IS607_transposase_like"/>
    <property type="match status" value="1"/>
</dbReference>
<dbReference type="SMART" id="SM00857">
    <property type="entry name" value="Resolvase"/>
    <property type="match status" value="1"/>
</dbReference>
<evidence type="ECO:0000256" key="3">
    <source>
        <dbReference type="ARBA" id="ARBA00023172"/>
    </source>
</evidence>
<dbReference type="Gene3D" id="1.10.1660.10">
    <property type="match status" value="1"/>
</dbReference>
<dbReference type="PANTHER" id="PTHR36172:SF1">
    <property type="entry name" value="RESOLVASE-RELATED"/>
    <property type="match status" value="1"/>
</dbReference>
<name>A0A1D8TME0_9CYAN</name>
<evidence type="ECO:0000256" key="2">
    <source>
        <dbReference type="ARBA" id="ARBA00023125"/>
    </source>
</evidence>
<dbReference type="InterPro" id="IPR036162">
    <property type="entry name" value="Resolvase-like_N_sf"/>
</dbReference>
<sequence length="209" mass="24187">MKKYVTPKEAAEHYGVSTSTLRRWDREGRLDSIRTQGNQRRFCVEGEATHYKPTLCYARVSTYSQRDDLDRQAQFLRAKYPNAEIITEIGSGLNFKRRKFLKILERIYCADISAFVVAYPDRAVRFGFPLLEWLCQKGGVKLVVLNERKLSPEQELVEDILSILHCFSARLYGLRKYQKQVNQAIQEKTSKPDGQVDTKQCLEDQGVSI</sequence>
<dbReference type="CDD" id="cd04762">
    <property type="entry name" value="HTH_MerR-trunc"/>
    <property type="match status" value="1"/>
</dbReference>
<feature type="domain" description="HTH merR-type" evidence="5">
    <location>
        <begin position="4"/>
        <end position="42"/>
    </location>
</feature>
<keyword evidence="1" id="KW-0229">DNA integration</keyword>
<dbReference type="PROSITE" id="PS50937">
    <property type="entry name" value="HTH_MERR_2"/>
    <property type="match status" value="1"/>
</dbReference>
<dbReference type="InterPro" id="IPR051491">
    <property type="entry name" value="Recombinase/Transposase-rel"/>
</dbReference>
<dbReference type="AlphaFoldDB" id="A0A1D8TME0"/>
<dbReference type="SUPFAM" id="SSF46955">
    <property type="entry name" value="Putative DNA-binding domain"/>
    <property type="match status" value="1"/>
</dbReference>
<dbReference type="Gene3D" id="1.10.287.2170">
    <property type="match status" value="1"/>
</dbReference>
<dbReference type="GO" id="GO:0006355">
    <property type="term" value="P:regulation of DNA-templated transcription"/>
    <property type="evidence" value="ECO:0007669"/>
    <property type="project" value="InterPro"/>
</dbReference>
<evidence type="ECO:0000256" key="4">
    <source>
        <dbReference type="PROSITE-ProRule" id="PRU10137"/>
    </source>
</evidence>
<dbReference type="InterPro" id="IPR006119">
    <property type="entry name" value="Resolv_N"/>
</dbReference>
<feature type="domain" description="Resolvase/invertase-type recombinase catalytic" evidence="6">
    <location>
        <begin position="53"/>
        <end position="192"/>
    </location>
</feature>
<dbReference type="NCBIfam" id="NF033518">
    <property type="entry name" value="transpos_IS607"/>
    <property type="match status" value="1"/>
</dbReference>
<dbReference type="PROSITE" id="PS51736">
    <property type="entry name" value="RECOMBINASES_3"/>
    <property type="match status" value="1"/>
</dbReference>
<dbReference type="STRING" id="1458985.BJP34_04340"/>
<dbReference type="RefSeq" id="WP_070391291.1">
    <property type="nucleotide sequence ID" value="NZ_CP017599.1"/>
</dbReference>
<accession>A0A1D8TME0</accession>